<sequence>MGASLSTCSSSTTANYDRNYDVFLSFRGEDSTSDSFKSHLCSALSQKHVETFVDGDKVKRGDETSPVLLKAIKESKISVVIFSKDYASSKRCLRELAEIIKYKKMNKQIVIPVFYQVNPSDVRKQTGSFKDAFAKIKQVSGEELQTWREALTEASNLSGWDSSVTRPESRLVDEIVKDVLKKLNDMFASTDFRGLVGIDSRIEKVKSLLCMETLDFRVVGIWGMGGIGKTTIAGAVFNQISCQFDGCCCFVANVREESEKCGGLIHLRDKVLSKILGENINLGTPNIPSIVNRRLQSKKVIVVLDDVNSLKQLEILAGGLDRFGPGSRVIITARDKQLLLNFVAAYNIYKVEALDKREALQLFCNCAFKEDHVPKDFMVFAHRTVDYAKGNPLALKVLGSSLYQKSEQDWESALHKLNNISNPEIDNILRIGYDALDREEKNIFLDIACFFKGEYRDHVMELLNGCYYSAQAGVRVLVDKSLITISISTINMHDLLQEMCWEIVRQESFNNPGEQSRLHRHEDVCQVLRRNSGTEAVEGLLLDMSKITNIDLSSQAFENMCNLRFLKLYDLTQSTEERTNISKVHLPYGLNYLPDKLRYFHWRGYPSKVLPSKLSLDHLVELDLFDSNVEQLWEGEQHVPRLKRLILGHSQQLTRIPDLSGSPYLEVIDLVDCRSLLDISSSIQNLKNLNYLRLEGCKSLRSFSRDILFESVKNLDLSSCISLMKFPKISGSIRMLSLNGSEIEEVPSSVESLTNLISLDVSDCSRLKHISINICKVKSLRFLFLKNCSKLECFPEILETLEHLETLDLSGTAIKELPLSIEHLNGLLKLFLRGCKNLETLPSSISNLASLIKFDLSDCSKLDKLPVHMGNLKSLENLSAGRGVESQSQLPSSTSSLMSVIECLAFRPSSGLSFSLEDLCLNNCNLTEIPEDIGCLSSLKTLELCRNDFQSLPTSIKQLSKLEKLLLNDCNMLRSVTVLPVNLFDFEAMNCKQLQSLPNTSEFAEFITSKRNIWGNIDRATLNFMFTNSPKLNEKAFSNVFAESLQIIKQMAMARKKYHKEVRVSICYPGSKIPEWFCYQSHSSSVNIQLSPHNCSNRKFLGLALCAVIAFEGYCYTEQFSVGVPYVCCFQTHCGDRVTYKGELTFRADRDNKDSNNSIFINSDHVILGYHGYSHGKLSMGDLASFKAMFNAPEDSSPRIPLRGCSKIENLFRGADTSQSCRLKYCGVCPIYAEPEIIQTSMSDEKFDSTNQDLVPDPQTIPEKKLTLFINNKVVPFYRILHHKAGLWLFYCWIFLVCLFCGLCIFGMLVFLVLELSTRCETYLSSHVHGSKESENRRSY</sequence>
<keyword evidence="5" id="KW-0611">Plant defense</keyword>
<protein>
    <recommendedName>
        <fullName evidence="1">ADP-ribosyl cyclase/cyclic ADP-ribose hydrolase</fullName>
        <ecNumber evidence="1">3.2.2.6</ecNumber>
    </recommendedName>
</protein>
<dbReference type="EMBL" id="JAUESC010000387">
    <property type="protein sequence ID" value="KAK0574503.1"/>
    <property type="molecule type" value="Genomic_DNA"/>
</dbReference>
<dbReference type="GO" id="GO:0007165">
    <property type="term" value="P:signal transduction"/>
    <property type="evidence" value="ECO:0007669"/>
    <property type="project" value="InterPro"/>
</dbReference>
<reference evidence="10" key="1">
    <citation type="journal article" date="2022" name="Plant J.">
        <title>Strategies of tolerance reflected in two North American maple genomes.</title>
        <authorList>
            <person name="McEvoy S.L."/>
            <person name="Sezen U.U."/>
            <person name="Trouern-Trend A."/>
            <person name="McMahon S.M."/>
            <person name="Schaberg P.G."/>
            <person name="Yang J."/>
            <person name="Wegrzyn J.L."/>
            <person name="Swenson N.G."/>
        </authorList>
    </citation>
    <scope>NUCLEOTIDE SEQUENCE</scope>
    <source>
        <strain evidence="10">NS2018</strain>
    </source>
</reference>
<dbReference type="InterPro" id="IPR002182">
    <property type="entry name" value="NB-ARC"/>
</dbReference>
<dbReference type="InterPro" id="IPR044974">
    <property type="entry name" value="Disease_R_plants"/>
</dbReference>
<dbReference type="Proteomes" id="UP001168877">
    <property type="component" value="Unassembled WGS sequence"/>
</dbReference>
<dbReference type="EC" id="3.2.2.6" evidence="1"/>
<evidence type="ECO:0000256" key="1">
    <source>
        <dbReference type="ARBA" id="ARBA00011982"/>
    </source>
</evidence>
<dbReference type="SUPFAM" id="SSF52200">
    <property type="entry name" value="Toll/Interleukin receptor TIR domain"/>
    <property type="match status" value="1"/>
</dbReference>
<dbReference type="FunFam" id="3.80.10.10:FF:000386">
    <property type="entry name" value="Disease resistance protein RPS4"/>
    <property type="match status" value="1"/>
</dbReference>
<keyword evidence="8" id="KW-0812">Transmembrane</keyword>
<evidence type="ECO:0000256" key="3">
    <source>
        <dbReference type="ARBA" id="ARBA00022737"/>
    </source>
</evidence>
<keyword evidence="2" id="KW-0433">Leucine-rich repeat</keyword>
<keyword evidence="4" id="KW-0378">Hydrolase</keyword>
<dbReference type="PANTHER" id="PTHR11017">
    <property type="entry name" value="LEUCINE-RICH REPEAT-CONTAINING PROTEIN"/>
    <property type="match status" value="1"/>
</dbReference>
<keyword evidence="8" id="KW-0472">Membrane</keyword>
<dbReference type="InterPro" id="IPR055414">
    <property type="entry name" value="LRR_R13L4/SHOC2-like"/>
</dbReference>
<organism evidence="10 11">
    <name type="scientific">Acer saccharum</name>
    <name type="common">Sugar maple</name>
    <dbReference type="NCBI Taxonomy" id="4024"/>
    <lineage>
        <taxon>Eukaryota</taxon>
        <taxon>Viridiplantae</taxon>
        <taxon>Streptophyta</taxon>
        <taxon>Embryophyta</taxon>
        <taxon>Tracheophyta</taxon>
        <taxon>Spermatophyta</taxon>
        <taxon>Magnoliopsida</taxon>
        <taxon>eudicotyledons</taxon>
        <taxon>Gunneridae</taxon>
        <taxon>Pentapetalae</taxon>
        <taxon>rosids</taxon>
        <taxon>malvids</taxon>
        <taxon>Sapindales</taxon>
        <taxon>Sapindaceae</taxon>
        <taxon>Hippocastanoideae</taxon>
        <taxon>Acereae</taxon>
        <taxon>Acer</taxon>
    </lineage>
</organism>
<comment type="catalytic activity">
    <reaction evidence="7">
        <text>NAD(+) + H2O = ADP-D-ribose + nicotinamide + H(+)</text>
        <dbReference type="Rhea" id="RHEA:16301"/>
        <dbReference type="ChEBI" id="CHEBI:15377"/>
        <dbReference type="ChEBI" id="CHEBI:15378"/>
        <dbReference type="ChEBI" id="CHEBI:17154"/>
        <dbReference type="ChEBI" id="CHEBI:57540"/>
        <dbReference type="ChEBI" id="CHEBI:57967"/>
        <dbReference type="EC" id="3.2.2.6"/>
    </reaction>
    <physiologicalReaction direction="left-to-right" evidence="7">
        <dbReference type="Rhea" id="RHEA:16302"/>
    </physiologicalReaction>
</comment>
<evidence type="ECO:0000256" key="7">
    <source>
        <dbReference type="ARBA" id="ARBA00047304"/>
    </source>
</evidence>
<accession>A0AA39RIP3</accession>
<dbReference type="Gene3D" id="3.80.10.10">
    <property type="entry name" value="Ribonuclease Inhibitor"/>
    <property type="match status" value="3"/>
</dbReference>
<dbReference type="Gene3D" id="3.40.50.300">
    <property type="entry name" value="P-loop containing nucleotide triphosphate hydrolases"/>
    <property type="match status" value="1"/>
</dbReference>
<dbReference type="GO" id="GO:0061809">
    <property type="term" value="F:NAD+ nucleosidase activity, cyclic ADP-ribose generating"/>
    <property type="evidence" value="ECO:0007669"/>
    <property type="project" value="UniProtKB-EC"/>
</dbReference>
<dbReference type="InterPro" id="IPR003591">
    <property type="entry name" value="Leu-rich_rpt_typical-subtyp"/>
</dbReference>
<dbReference type="SUPFAM" id="SSF52058">
    <property type="entry name" value="L domain-like"/>
    <property type="match status" value="2"/>
</dbReference>
<dbReference type="SUPFAM" id="SSF52540">
    <property type="entry name" value="P-loop containing nucleoside triphosphate hydrolases"/>
    <property type="match status" value="1"/>
</dbReference>
<evidence type="ECO:0000256" key="8">
    <source>
        <dbReference type="SAM" id="Phobius"/>
    </source>
</evidence>
<evidence type="ECO:0000256" key="6">
    <source>
        <dbReference type="ARBA" id="ARBA00023027"/>
    </source>
</evidence>
<dbReference type="FunFam" id="1.10.8.430:FF:000002">
    <property type="entry name" value="Disease resistance protein (TIR-NBS-LRR class)"/>
    <property type="match status" value="1"/>
</dbReference>
<gene>
    <name evidence="10" type="ORF">LWI29_024645</name>
</gene>
<name>A0AA39RIP3_ACESA</name>
<keyword evidence="6" id="KW-0520">NAD</keyword>
<dbReference type="GO" id="GO:0006952">
    <property type="term" value="P:defense response"/>
    <property type="evidence" value="ECO:0007669"/>
    <property type="project" value="UniProtKB-KW"/>
</dbReference>
<evidence type="ECO:0000313" key="11">
    <source>
        <dbReference type="Proteomes" id="UP001168877"/>
    </source>
</evidence>
<evidence type="ECO:0000256" key="4">
    <source>
        <dbReference type="ARBA" id="ARBA00022801"/>
    </source>
</evidence>
<evidence type="ECO:0000256" key="5">
    <source>
        <dbReference type="ARBA" id="ARBA00022821"/>
    </source>
</evidence>
<evidence type="ECO:0000313" key="10">
    <source>
        <dbReference type="EMBL" id="KAK0574503.1"/>
    </source>
</evidence>
<dbReference type="Pfam" id="PF20160">
    <property type="entry name" value="C-JID"/>
    <property type="match status" value="1"/>
</dbReference>
<feature type="domain" description="TIR" evidence="9">
    <location>
        <begin position="18"/>
        <end position="183"/>
    </location>
</feature>
<keyword evidence="11" id="KW-1185">Reference proteome</keyword>
<dbReference type="InterPro" id="IPR042197">
    <property type="entry name" value="Apaf_helical"/>
</dbReference>
<dbReference type="GO" id="GO:0043531">
    <property type="term" value="F:ADP binding"/>
    <property type="evidence" value="ECO:0007669"/>
    <property type="project" value="InterPro"/>
</dbReference>
<dbReference type="Pfam" id="PF23282">
    <property type="entry name" value="WHD_ROQ1"/>
    <property type="match status" value="1"/>
</dbReference>
<dbReference type="InterPro" id="IPR045344">
    <property type="entry name" value="C-JID"/>
</dbReference>
<keyword evidence="8" id="KW-1133">Transmembrane helix</keyword>
<dbReference type="Gene3D" id="3.40.50.10140">
    <property type="entry name" value="Toll/interleukin-1 receptor homology (TIR) domain"/>
    <property type="match status" value="1"/>
</dbReference>
<dbReference type="GO" id="GO:0051707">
    <property type="term" value="P:response to other organism"/>
    <property type="evidence" value="ECO:0007669"/>
    <property type="project" value="UniProtKB-ARBA"/>
</dbReference>
<comment type="caution">
    <text evidence="10">The sequence shown here is derived from an EMBL/GenBank/DDBJ whole genome shotgun (WGS) entry which is preliminary data.</text>
</comment>
<dbReference type="PROSITE" id="PS50104">
    <property type="entry name" value="TIR"/>
    <property type="match status" value="1"/>
</dbReference>
<dbReference type="InterPro" id="IPR027417">
    <property type="entry name" value="P-loop_NTPase"/>
</dbReference>
<feature type="transmembrane region" description="Helical" evidence="8">
    <location>
        <begin position="1288"/>
        <end position="1314"/>
    </location>
</feature>
<reference evidence="10" key="2">
    <citation type="submission" date="2023-06" db="EMBL/GenBank/DDBJ databases">
        <authorList>
            <person name="Swenson N.G."/>
            <person name="Wegrzyn J.L."/>
            <person name="Mcevoy S.L."/>
        </authorList>
    </citation>
    <scope>NUCLEOTIDE SEQUENCE</scope>
    <source>
        <strain evidence="10">NS2018</strain>
        <tissue evidence="10">Leaf</tissue>
    </source>
</reference>
<dbReference type="InterPro" id="IPR000157">
    <property type="entry name" value="TIR_dom"/>
</dbReference>
<evidence type="ECO:0000256" key="2">
    <source>
        <dbReference type="ARBA" id="ARBA00022614"/>
    </source>
</evidence>
<evidence type="ECO:0000259" key="9">
    <source>
        <dbReference type="PROSITE" id="PS50104"/>
    </source>
</evidence>
<dbReference type="InterPro" id="IPR032675">
    <property type="entry name" value="LRR_dom_sf"/>
</dbReference>
<dbReference type="Gene3D" id="1.10.8.430">
    <property type="entry name" value="Helical domain of apoptotic protease-activating factors"/>
    <property type="match status" value="1"/>
</dbReference>
<dbReference type="Pfam" id="PF23598">
    <property type="entry name" value="LRR_14"/>
    <property type="match status" value="1"/>
</dbReference>
<proteinExistence type="predicted"/>
<dbReference type="InterPro" id="IPR035897">
    <property type="entry name" value="Toll_tir_struct_dom_sf"/>
</dbReference>
<dbReference type="FunFam" id="3.40.50.10140:FF:000007">
    <property type="entry name" value="Disease resistance protein (TIR-NBS-LRR class)"/>
    <property type="match status" value="1"/>
</dbReference>
<dbReference type="PRINTS" id="PR00364">
    <property type="entry name" value="DISEASERSIST"/>
</dbReference>
<keyword evidence="3" id="KW-0677">Repeat</keyword>
<dbReference type="Pfam" id="PF00931">
    <property type="entry name" value="NB-ARC"/>
    <property type="match status" value="1"/>
</dbReference>
<dbReference type="SMART" id="SM00369">
    <property type="entry name" value="LRR_TYP"/>
    <property type="match status" value="4"/>
</dbReference>
<dbReference type="PANTHER" id="PTHR11017:SF479">
    <property type="entry name" value="DISEASE RESISTANCE PROTEIN (TIR-NBS-LRR CLASS) FAMILY"/>
    <property type="match status" value="1"/>
</dbReference>
<dbReference type="InterPro" id="IPR058192">
    <property type="entry name" value="WHD_ROQ1-like"/>
</dbReference>
<dbReference type="Pfam" id="PF01582">
    <property type="entry name" value="TIR"/>
    <property type="match status" value="1"/>
</dbReference>
<dbReference type="SMART" id="SM00255">
    <property type="entry name" value="TIR"/>
    <property type="match status" value="1"/>
</dbReference>